<evidence type="ECO:0000256" key="1">
    <source>
        <dbReference type="ARBA" id="ARBA00022723"/>
    </source>
</evidence>
<reference evidence="10" key="4">
    <citation type="journal article" date="2015" name="G3 (Bethesda)">
        <title>Genome sequences of three phytopathogenic species of the Magnaporthaceae family of fungi.</title>
        <authorList>
            <person name="Okagaki L.H."/>
            <person name="Nunes C.C."/>
            <person name="Sailsbery J."/>
            <person name="Clay B."/>
            <person name="Brown D."/>
            <person name="John T."/>
            <person name="Oh Y."/>
            <person name="Young N."/>
            <person name="Fitzgerald M."/>
            <person name="Haas B.J."/>
            <person name="Zeng Q."/>
            <person name="Young S."/>
            <person name="Adiconis X."/>
            <person name="Fan L."/>
            <person name="Levin J.Z."/>
            <person name="Mitchell T.K."/>
            <person name="Okubara P.A."/>
            <person name="Farman M.L."/>
            <person name="Kohn L.M."/>
            <person name="Birren B."/>
            <person name="Ma L.-J."/>
            <person name="Dean R.A."/>
        </authorList>
    </citation>
    <scope>NUCLEOTIDE SEQUENCE</scope>
    <source>
        <strain evidence="10">R3-111a-1</strain>
    </source>
</reference>
<dbReference type="GO" id="GO:0001228">
    <property type="term" value="F:DNA-binding transcription activator activity, RNA polymerase II-specific"/>
    <property type="evidence" value="ECO:0007669"/>
    <property type="project" value="TreeGrafter"/>
</dbReference>
<dbReference type="GO" id="GO:0008270">
    <property type="term" value="F:zinc ion binding"/>
    <property type="evidence" value="ECO:0007669"/>
    <property type="project" value="InterPro"/>
</dbReference>
<dbReference type="OrthoDB" id="4337792at2759"/>
<feature type="region of interest" description="Disordered" evidence="7">
    <location>
        <begin position="727"/>
        <end position="746"/>
    </location>
</feature>
<dbReference type="PANTHER" id="PTHR31944">
    <property type="entry name" value="HEME-RESPONSIVE ZINC FINGER TRANSCRIPTION FACTOR HAP1"/>
    <property type="match status" value="1"/>
</dbReference>
<keyword evidence="6" id="KW-0539">Nucleus</keyword>
<dbReference type="RefSeq" id="XP_009218484.1">
    <property type="nucleotide sequence ID" value="XM_009220220.1"/>
</dbReference>
<keyword evidence="2" id="KW-0862">Zinc</keyword>
<feature type="compositionally biased region" description="Polar residues" evidence="7">
    <location>
        <begin position="116"/>
        <end position="125"/>
    </location>
</feature>
<keyword evidence="11" id="KW-1185">Reference proteome</keyword>
<dbReference type="eggNOG" id="ENOG502SMMJ">
    <property type="taxonomic scope" value="Eukaryota"/>
</dbReference>
<proteinExistence type="predicted"/>
<reference evidence="10" key="5">
    <citation type="submission" date="2018-04" db="UniProtKB">
        <authorList>
            <consortium name="EnsemblFungi"/>
        </authorList>
    </citation>
    <scope>IDENTIFICATION</scope>
    <source>
        <strain evidence="10">R3-111a-1</strain>
    </source>
</reference>
<feature type="compositionally biased region" description="Polar residues" evidence="7">
    <location>
        <begin position="134"/>
        <end position="145"/>
    </location>
</feature>
<dbReference type="Proteomes" id="UP000006039">
    <property type="component" value="Unassembled WGS sequence"/>
</dbReference>
<dbReference type="Pfam" id="PF00172">
    <property type="entry name" value="Zn_clus"/>
    <property type="match status" value="1"/>
</dbReference>
<feature type="region of interest" description="Disordered" evidence="7">
    <location>
        <begin position="843"/>
        <end position="893"/>
    </location>
</feature>
<accession>J3NME4</accession>
<feature type="region of interest" description="Disordered" evidence="7">
    <location>
        <begin position="38"/>
        <end position="84"/>
    </location>
</feature>
<evidence type="ECO:0000256" key="6">
    <source>
        <dbReference type="ARBA" id="ARBA00023242"/>
    </source>
</evidence>
<reference evidence="9" key="3">
    <citation type="submission" date="2010-09" db="EMBL/GenBank/DDBJ databases">
        <title>Annotation of Gaeumannomyces graminis var. tritici R3-111a-1.</title>
        <authorList>
            <consortium name="The Broad Institute Genome Sequencing Platform"/>
            <person name="Ma L.-J."/>
            <person name="Dead R."/>
            <person name="Young S.K."/>
            <person name="Zeng Q."/>
            <person name="Gargeya S."/>
            <person name="Fitzgerald M."/>
            <person name="Haas B."/>
            <person name="Abouelleil A."/>
            <person name="Alvarado L."/>
            <person name="Arachchi H.M."/>
            <person name="Berlin A."/>
            <person name="Brown A."/>
            <person name="Chapman S.B."/>
            <person name="Chen Z."/>
            <person name="Dunbar C."/>
            <person name="Freedman E."/>
            <person name="Gearin G."/>
            <person name="Gellesch M."/>
            <person name="Goldberg J."/>
            <person name="Griggs A."/>
            <person name="Gujja S."/>
            <person name="Heiman D."/>
            <person name="Howarth C."/>
            <person name="Larson L."/>
            <person name="Lui A."/>
            <person name="MacDonald P.J.P."/>
            <person name="Mehta T."/>
            <person name="Montmayeur A."/>
            <person name="Murphy C."/>
            <person name="Neiman D."/>
            <person name="Pearson M."/>
            <person name="Priest M."/>
            <person name="Roberts A."/>
            <person name="Saif S."/>
            <person name="Shea T."/>
            <person name="Shenoy N."/>
            <person name="Sisk P."/>
            <person name="Stolte C."/>
            <person name="Sykes S."/>
            <person name="Yandava C."/>
            <person name="Wortman J."/>
            <person name="Nusbaum C."/>
            <person name="Birren B."/>
        </authorList>
    </citation>
    <scope>NUCLEOTIDE SEQUENCE</scope>
    <source>
        <strain evidence="9">R3-111a-1</strain>
    </source>
</reference>
<evidence type="ECO:0000313" key="10">
    <source>
        <dbReference type="EnsemblFungi" id="EJT82475"/>
    </source>
</evidence>
<dbReference type="GeneID" id="20342906"/>
<name>J3NME4_GAET3</name>
<evidence type="ECO:0000256" key="2">
    <source>
        <dbReference type="ARBA" id="ARBA00022833"/>
    </source>
</evidence>
<dbReference type="GO" id="GO:0005634">
    <property type="term" value="C:nucleus"/>
    <property type="evidence" value="ECO:0007669"/>
    <property type="project" value="TreeGrafter"/>
</dbReference>
<keyword evidence="5" id="KW-0804">Transcription</keyword>
<feature type="compositionally biased region" description="Low complexity" evidence="7">
    <location>
        <begin position="544"/>
        <end position="564"/>
    </location>
</feature>
<dbReference type="SMART" id="SM00906">
    <property type="entry name" value="Fungal_trans"/>
    <property type="match status" value="1"/>
</dbReference>
<dbReference type="InterPro" id="IPR001138">
    <property type="entry name" value="Zn2Cys6_DnaBD"/>
</dbReference>
<sequence>MRRLAMSLPLPSSLDRECAKECRRRKVKCDRGAPCDTCIKTKHPHCTYTPSQPPPPPPDSGPSRDRPALLPAKQPTAGSLSVLDENASRAQVGYPGEKDEFGFWHPIAPESLSEPLGSSCNTDASSRAPDSHRSSAPSSVTSSGHSHYLEGRVRQLEEQLASVRLHGQADARQEARRKGPWMEIREGSIQKTRYFGQSHWLNGSIIGNRSMIHRLLAFKDRIDNGDPELLGLHRKLMDCKAIGRRIKARRAPDPASITSPGKHMPSRELADSLVEAYLRTFETVYRVVHVPTFRADYERYWRAPAETDEATVVLIQLCMALGAVFHDERFSLRSLAMRWLYEALFWLVNPLMRDKKKMTLTGLQIQCLIHLCRQTCGPGADTSWVGAGSLLRTAMYMGLHRDPSTLVRRMPLLKAELRRRLWATILEIALQSAVDAGGAPLVHPDDYNTRPPADLSDAQLTELATQEEADASFAGGAGAEMAVPLALAESFATRLAVTRHVNCVGVGAVPYDETLRLDAALGRAVKGAMRRVLESTGGGGDRGSGPSSSSVGTGAGSMSSAANPSSAAGFRVRFARLMLTRTYFTLHVPVLRSALRSPVFYYSRKVLLDTALKIVAICIPTGVMHGSVAAKVAAAAAAARAPAPSPPDYAAASPQLQQLMQDTMAARDPIGRSMCASSSPATPGAPSPHDGNADFYRLCLNGTGHFRSAPMQSFFIAVVELEQRAREQVESHGSGGDGDLPSHIANPADLYGDGNGDDDNDTAQIISITAASRAWTARRMLSGETNAQGVAFGDCLMAYNRAIASGLGEDAISAALSAAMTASVTAAHNLLLDLAEFEERAIREHGGGGGGGSGGGGGGHESSAEEATANAAEMQDHHQQQAAETAPAGLGAEPFDMGGGLGLGLDATSSFLMPPMVTPGFSDLDMLQGFEDNVQFGTWNFSWDDSMDLNPGFGMEF</sequence>
<evidence type="ECO:0000256" key="7">
    <source>
        <dbReference type="SAM" id="MobiDB-lite"/>
    </source>
</evidence>
<organism evidence="9">
    <name type="scientific">Gaeumannomyces tritici (strain R3-111a-1)</name>
    <name type="common">Wheat and barley take-all root rot fungus</name>
    <name type="synonym">Gaeumannomyces graminis var. tritici</name>
    <dbReference type="NCBI Taxonomy" id="644352"/>
    <lineage>
        <taxon>Eukaryota</taxon>
        <taxon>Fungi</taxon>
        <taxon>Dikarya</taxon>
        <taxon>Ascomycota</taxon>
        <taxon>Pezizomycotina</taxon>
        <taxon>Sordariomycetes</taxon>
        <taxon>Sordariomycetidae</taxon>
        <taxon>Magnaporthales</taxon>
        <taxon>Magnaporthaceae</taxon>
        <taxon>Gaeumannomyces</taxon>
    </lineage>
</organism>
<reference evidence="9" key="2">
    <citation type="submission" date="2010-07" db="EMBL/GenBank/DDBJ databases">
        <authorList>
            <consortium name="The Broad Institute Genome Sequencing Platform"/>
            <consortium name="Broad Institute Genome Sequencing Center for Infectious Disease"/>
            <person name="Ma L.-J."/>
            <person name="Dead R."/>
            <person name="Young S."/>
            <person name="Zeng Q."/>
            <person name="Koehrsen M."/>
            <person name="Alvarado L."/>
            <person name="Berlin A."/>
            <person name="Chapman S.B."/>
            <person name="Chen Z."/>
            <person name="Freedman E."/>
            <person name="Gellesch M."/>
            <person name="Goldberg J."/>
            <person name="Griggs A."/>
            <person name="Gujja S."/>
            <person name="Heilman E.R."/>
            <person name="Heiman D."/>
            <person name="Hepburn T."/>
            <person name="Howarth C."/>
            <person name="Jen D."/>
            <person name="Larson L."/>
            <person name="Mehta T."/>
            <person name="Neiman D."/>
            <person name="Pearson M."/>
            <person name="Roberts A."/>
            <person name="Saif S."/>
            <person name="Shea T."/>
            <person name="Shenoy N."/>
            <person name="Sisk P."/>
            <person name="Stolte C."/>
            <person name="Sykes S."/>
            <person name="Walk T."/>
            <person name="White J."/>
            <person name="Yandava C."/>
            <person name="Haas B."/>
            <person name="Nusbaum C."/>
            <person name="Birren B."/>
        </authorList>
    </citation>
    <scope>NUCLEOTIDE SEQUENCE</scope>
    <source>
        <strain evidence="9">R3-111a-1</strain>
    </source>
</reference>
<dbReference type="InterPro" id="IPR051430">
    <property type="entry name" value="Fungal_TF_Env_Response"/>
</dbReference>
<dbReference type="Gene3D" id="4.10.240.10">
    <property type="entry name" value="Zn(2)-C6 fungal-type DNA-binding domain"/>
    <property type="match status" value="1"/>
</dbReference>
<feature type="region of interest" description="Disordered" evidence="7">
    <location>
        <begin position="114"/>
        <end position="146"/>
    </location>
</feature>
<keyword evidence="4" id="KW-0238">DNA-binding</keyword>
<protein>
    <recommendedName>
        <fullName evidence="8">Zn(2)-C6 fungal-type domain-containing protein</fullName>
    </recommendedName>
</protein>
<evidence type="ECO:0000259" key="8">
    <source>
        <dbReference type="PROSITE" id="PS50048"/>
    </source>
</evidence>
<dbReference type="SUPFAM" id="SSF57701">
    <property type="entry name" value="Zn2/Cys6 DNA-binding domain"/>
    <property type="match status" value="1"/>
</dbReference>
<evidence type="ECO:0000313" key="11">
    <source>
        <dbReference type="Proteomes" id="UP000006039"/>
    </source>
</evidence>
<dbReference type="GO" id="GO:0006351">
    <property type="term" value="P:DNA-templated transcription"/>
    <property type="evidence" value="ECO:0007669"/>
    <property type="project" value="InterPro"/>
</dbReference>
<dbReference type="PROSITE" id="PS50048">
    <property type="entry name" value="ZN2_CY6_FUNGAL_2"/>
    <property type="match status" value="1"/>
</dbReference>
<reference evidence="11" key="1">
    <citation type="submission" date="2010-07" db="EMBL/GenBank/DDBJ databases">
        <title>The genome sequence of Gaeumannomyces graminis var. tritici strain R3-111a-1.</title>
        <authorList>
            <consortium name="The Broad Institute Genome Sequencing Platform"/>
            <person name="Ma L.-J."/>
            <person name="Dead R."/>
            <person name="Young S."/>
            <person name="Zeng Q."/>
            <person name="Koehrsen M."/>
            <person name="Alvarado L."/>
            <person name="Berlin A."/>
            <person name="Chapman S.B."/>
            <person name="Chen Z."/>
            <person name="Freedman E."/>
            <person name="Gellesch M."/>
            <person name="Goldberg J."/>
            <person name="Griggs A."/>
            <person name="Gujja S."/>
            <person name="Heilman E.R."/>
            <person name="Heiman D."/>
            <person name="Hepburn T."/>
            <person name="Howarth C."/>
            <person name="Jen D."/>
            <person name="Larson L."/>
            <person name="Mehta T."/>
            <person name="Neiman D."/>
            <person name="Pearson M."/>
            <person name="Roberts A."/>
            <person name="Saif S."/>
            <person name="Shea T."/>
            <person name="Shenoy N."/>
            <person name="Sisk P."/>
            <person name="Stolte C."/>
            <person name="Sykes S."/>
            <person name="Walk T."/>
            <person name="White J."/>
            <person name="Yandava C."/>
            <person name="Haas B."/>
            <person name="Nusbaum C."/>
            <person name="Birren B."/>
        </authorList>
    </citation>
    <scope>NUCLEOTIDE SEQUENCE [LARGE SCALE GENOMIC DNA]</scope>
    <source>
        <strain evidence="11">R3-111a-1</strain>
    </source>
</reference>
<dbReference type="EnsemblFungi" id="EJT82475">
    <property type="protein sequence ID" value="EJT82475"/>
    <property type="gene ID" value="GGTG_02448"/>
</dbReference>
<dbReference type="VEuPathDB" id="FungiDB:GGTG_02448"/>
<evidence type="ECO:0000313" key="9">
    <source>
        <dbReference type="EMBL" id="EJT82475.1"/>
    </source>
</evidence>
<dbReference type="EMBL" id="GL385395">
    <property type="protein sequence ID" value="EJT82475.1"/>
    <property type="molecule type" value="Genomic_DNA"/>
</dbReference>
<dbReference type="CDD" id="cd12148">
    <property type="entry name" value="fungal_TF_MHR"/>
    <property type="match status" value="1"/>
</dbReference>
<dbReference type="CDD" id="cd00067">
    <property type="entry name" value="GAL4"/>
    <property type="match status" value="1"/>
</dbReference>
<dbReference type="AlphaFoldDB" id="J3NME4"/>
<dbReference type="InterPro" id="IPR036864">
    <property type="entry name" value="Zn2-C6_fun-type_DNA-bd_sf"/>
</dbReference>
<evidence type="ECO:0000256" key="5">
    <source>
        <dbReference type="ARBA" id="ARBA00023163"/>
    </source>
</evidence>
<feature type="region of interest" description="Disordered" evidence="7">
    <location>
        <begin position="533"/>
        <end position="564"/>
    </location>
</feature>
<evidence type="ECO:0000256" key="4">
    <source>
        <dbReference type="ARBA" id="ARBA00023125"/>
    </source>
</evidence>
<evidence type="ECO:0000256" key="3">
    <source>
        <dbReference type="ARBA" id="ARBA00023015"/>
    </source>
</evidence>
<dbReference type="InterPro" id="IPR007219">
    <property type="entry name" value="XnlR_reg_dom"/>
</dbReference>
<dbReference type="GO" id="GO:0000978">
    <property type="term" value="F:RNA polymerase II cis-regulatory region sequence-specific DNA binding"/>
    <property type="evidence" value="ECO:0007669"/>
    <property type="project" value="TreeGrafter"/>
</dbReference>
<feature type="compositionally biased region" description="Pro residues" evidence="7">
    <location>
        <begin position="51"/>
        <end position="60"/>
    </location>
</feature>
<dbReference type="HOGENOM" id="CLU_007091_3_0_1"/>
<keyword evidence="3" id="KW-0805">Transcription regulation</keyword>
<keyword evidence="1" id="KW-0479">Metal-binding</keyword>
<feature type="compositionally biased region" description="Gly residues" evidence="7">
    <location>
        <begin position="847"/>
        <end position="860"/>
    </location>
</feature>
<gene>
    <name evidence="10" type="primary">20342906</name>
    <name evidence="9" type="ORF">GGTG_02448</name>
</gene>
<feature type="domain" description="Zn(2)-C6 fungal-type" evidence="8">
    <location>
        <begin position="22"/>
        <end position="48"/>
    </location>
</feature>
<dbReference type="PANTHER" id="PTHR31944:SF131">
    <property type="entry name" value="HEME-RESPONSIVE ZINC FINGER TRANSCRIPTION FACTOR HAP1"/>
    <property type="match status" value="1"/>
</dbReference>
<dbReference type="Pfam" id="PF04082">
    <property type="entry name" value="Fungal_trans"/>
    <property type="match status" value="1"/>
</dbReference>